<dbReference type="InParanoid" id="A0A2J6SR36"/>
<keyword evidence="2" id="KW-1185">Reference proteome</keyword>
<name>A0A2J6SR36_9HELO</name>
<sequence>MAAPFGFSVGDFIAVGQLIQQVTVELRENGESASEYQHLIIELESLDRALKQLYTLRPAKHELLQLNAIRATALLCQIPLREFLAKISKFDQRLGTWNSTDQRFKGFHRRMQWRLAYQDDVKELRTKLGSHVATISLLLMT</sequence>
<protein>
    <recommendedName>
        <fullName evidence="3">Fungal N-terminal domain-containing protein</fullName>
    </recommendedName>
</protein>
<dbReference type="AlphaFoldDB" id="A0A2J6SR36"/>
<gene>
    <name evidence="1" type="ORF">K444DRAFT_474236</name>
</gene>
<dbReference type="OrthoDB" id="3045089at2759"/>
<accession>A0A2J6SR36</accession>
<feature type="non-terminal residue" evidence="1">
    <location>
        <position position="141"/>
    </location>
</feature>
<dbReference type="Proteomes" id="UP000235371">
    <property type="component" value="Unassembled WGS sequence"/>
</dbReference>
<reference evidence="1 2" key="1">
    <citation type="submission" date="2016-04" db="EMBL/GenBank/DDBJ databases">
        <title>A degradative enzymes factory behind the ericoid mycorrhizal symbiosis.</title>
        <authorList>
            <consortium name="DOE Joint Genome Institute"/>
            <person name="Martino E."/>
            <person name="Morin E."/>
            <person name="Grelet G."/>
            <person name="Kuo A."/>
            <person name="Kohler A."/>
            <person name="Daghino S."/>
            <person name="Barry K."/>
            <person name="Choi C."/>
            <person name="Cichocki N."/>
            <person name="Clum A."/>
            <person name="Copeland A."/>
            <person name="Hainaut M."/>
            <person name="Haridas S."/>
            <person name="Labutti K."/>
            <person name="Lindquist E."/>
            <person name="Lipzen A."/>
            <person name="Khouja H.-R."/>
            <person name="Murat C."/>
            <person name="Ohm R."/>
            <person name="Olson A."/>
            <person name="Spatafora J."/>
            <person name="Veneault-Fourrey C."/>
            <person name="Henrissat B."/>
            <person name="Grigoriev I."/>
            <person name="Martin F."/>
            <person name="Perotto S."/>
        </authorList>
    </citation>
    <scope>NUCLEOTIDE SEQUENCE [LARGE SCALE GENOMIC DNA]</scope>
    <source>
        <strain evidence="1 2">E</strain>
    </source>
</reference>
<evidence type="ECO:0000313" key="1">
    <source>
        <dbReference type="EMBL" id="PMD53236.1"/>
    </source>
</evidence>
<dbReference type="PANTHER" id="PTHR38886">
    <property type="entry name" value="SESA DOMAIN-CONTAINING PROTEIN"/>
    <property type="match status" value="1"/>
</dbReference>
<dbReference type="RefSeq" id="XP_024730140.1">
    <property type="nucleotide sequence ID" value="XM_024872919.1"/>
</dbReference>
<dbReference type="PANTHER" id="PTHR38886:SF1">
    <property type="entry name" value="NACHT-NTPASE AND P-LOOP NTPASES N-TERMINAL DOMAIN-CONTAINING PROTEIN"/>
    <property type="match status" value="1"/>
</dbReference>
<organism evidence="1 2">
    <name type="scientific">Hyaloscypha bicolor E</name>
    <dbReference type="NCBI Taxonomy" id="1095630"/>
    <lineage>
        <taxon>Eukaryota</taxon>
        <taxon>Fungi</taxon>
        <taxon>Dikarya</taxon>
        <taxon>Ascomycota</taxon>
        <taxon>Pezizomycotina</taxon>
        <taxon>Leotiomycetes</taxon>
        <taxon>Helotiales</taxon>
        <taxon>Hyaloscyphaceae</taxon>
        <taxon>Hyaloscypha</taxon>
        <taxon>Hyaloscypha bicolor</taxon>
    </lineage>
</organism>
<proteinExistence type="predicted"/>
<evidence type="ECO:0000313" key="2">
    <source>
        <dbReference type="Proteomes" id="UP000235371"/>
    </source>
</evidence>
<dbReference type="GeneID" id="36580999"/>
<evidence type="ECO:0008006" key="3">
    <source>
        <dbReference type="Google" id="ProtNLM"/>
    </source>
</evidence>
<dbReference type="EMBL" id="KZ613887">
    <property type="protein sequence ID" value="PMD53236.1"/>
    <property type="molecule type" value="Genomic_DNA"/>
</dbReference>
<dbReference type="STRING" id="1095630.A0A2J6SR36"/>